<reference evidence="2" key="1">
    <citation type="journal article" date="2007" name="Plant Cell">
        <title>Dothideomycete-plant interactions illuminated by genome sequencing and EST analysis of the wheat pathogen Stagonospora nodorum.</title>
        <authorList>
            <person name="Hane J.K."/>
            <person name="Lowe R.G."/>
            <person name="Solomon P.S."/>
            <person name="Tan K.C."/>
            <person name="Schoch C.L."/>
            <person name="Spatafora J.W."/>
            <person name="Crous P.W."/>
            <person name="Kodira C."/>
            <person name="Birren B.W."/>
            <person name="Galagan J.E."/>
            <person name="Torriani S.F."/>
            <person name="McDonald B.A."/>
            <person name="Oliver R.P."/>
        </authorList>
    </citation>
    <scope>NUCLEOTIDE SEQUENCE [LARGE SCALE GENOMIC DNA]</scope>
    <source>
        <strain evidence="2">SN15 / ATCC MYA-4574 / FGSC 10173</strain>
    </source>
</reference>
<evidence type="ECO:0000313" key="2">
    <source>
        <dbReference type="Proteomes" id="UP000001055"/>
    </source>
</evidence>
<evidence type="ECO:0000313" key="1">
    <source>
        <dbReference type="EMBL" id="EAT89613.1"/>
    </source>
</evidence>
<dbReference type="EMBL" id="CH445328">
    <property type="protein sequence ID" value="EAT89613.1"/>
    <property type="molecule type" value="Genomic_DNA"/>
</dbReference>
<dbReference type="Proteomes" id="UP000001055">
    <property type="component" value="Unassembled WGS sequence"/>
</dbReference>
<gene>
    <name evidence="1" type="ORF">SNOG_02882</name>
</gene>
<dbReference type="InParanoid" id="Q0UZD2"/>
<name>Q0UZD2_PHANO</name>
<sequence length="32" mass="3536">MEFLGPSGKVSADGYIDYDLKALDIPVSEKYN</sequence>
<dbReference type="KEGG" id="pno:SNOG_02882"/>
<protein>
    <submittedName>
        <fullName evidence="1">Uncharacterized protein</fullName>
    </submittedName>
</protein>
<dbReference type="GeneID" id="5970332"/>
<dbReference type="AlphaFoldDB" id="Q0UZD2"/>
<dbReference type="RefSeq" id="XP_001793475.1">
    <property type="nucleotide sequence ID" value="XM_001793423.1"/>
</dbReference>
<proteinExistence type="predicted"/>
<organism evidence="1 2">
    <name type="scientific">Phaeosphaeria nodorum (strain SN15 / ATCC MYA-4574 / FGSC 10173)</name>
    <name type="common">Glume blotch fungus</name>
    <name type="synonym">Parastagonospora nodorum</name>
    <dbReference type="NCBI Taxonomy" id="321614"/>
    <lineage>
        <taxon>Eukaryota</taxon>
        <taxon>Fungi</taxon>
        <taxon>Dikarya</taxon>
        <taxon>Ascomycota</taxon>
        <taxon>Pezizomycotina</taxon>
        <taxon>Dothideomycetes</taxon>
        <taxon>Pleosporomycetidae</taxon>
        <taxon>Pleosporales</taxon>
        <taxon>Pleosporineae</taxon>
        <taxon>Phaeosphaeriaceae</taxon>
        <taxon>Parastagonospora</taxon>
    </lineage>
</organism>
<accession>Q0UZD2</accession>